<dbReference type="InterPro" id="IPR009000">
    <property type="entry name" value="Transl_B-barrel_sf"/>
</dbReference>
<comment type="function">
    <text evidence="9 12">Required for accurate and efficient protein synthesis under certain stress conditions. May act as a fidelity factor of the translation reaction, by catalyzing a one-codon backward translocation of tRNAs on improperly translocated ribosomes. Back-translocation proceeds from a post-translocation (POST) complex to a pre-translocation (PRE) complex, thus giving elongation factor G a second chance to translocate the tRNAs correctly. Binds to ribosomes in a GTP-dependent manner.</text>
</comment>
<evidence type="ECO:0000256" key="11">
    <source>
        <dbReference type="ARBA" id="ARBA00066744"/>
    </source>
</evidence>
<dbReference type="Gene3D" id="2.40.30.10">
    <property type="entry name" value="Translation factors"/>
    <property type="match status" value="1"/>
</dbReference>
<gene>
    <name evidence="12 14" type="primary">lepA</name>
    <name evidence="14" type="ORF">KC571_00180</name>
</gene>
<keyword evidence="7 12" id="KW-0472">Membrane</keyword>
<evidence type="ECO:0000259" key="13">
    <source>
        <dbReference type="PROSITE" id="PS51722"/>
    </source>
</evidence>
<dbReference type="CDD" id="cd01890">
    <property type="entry name" value="LepA"/>
    <property type="match status" value="1"/>
</dbReference>
<dbReference type="PROSITE" id="PS51722">
    <property type="entry name" value="G_TR_2"/>
    <property type="match status" value="1"/>
</dbReference>
<feature type="binding site" evidence="12">
    <location>
        <begin position="19"/>
        <end position="24"/>
    </location>
    <ligand>
        <name>GTP</name>
        <dbReference type="ChEBI" id="CHEBI:37565"/>
    </ligand>
</feature>
<dbReference type="InterPro" id="IPR027417">
    <property type="entry name" value="P-loop_NTPase"/>
</dbReference>
<dbReference type="InterPro" id="IPR006297">
    <property type="entry name" value="EF-4"/>
</dbReference>
<dbReference type="CDD" id="cd16260">
    <property type="entry name" value="EF4_III"/>
    <property type="match status" value="1"/>
</dbReference>
<feature type="binding site" evidence="12">
    <location>
        <begin position="131"/>
        <end position="134"/>
    </location>
    <ligand>
        <name>GTP</name>
        <dbReference type="ChEBI" id="CHEBI:37565"/>
    </ligand>
</feature>
<dbReference type="FunFam" id="3.30.70.2570:FF:000001">
    <property type="entry name" value="Translation factor GUF1, mitochondrial"/>
    <property type="match status" value="1"/>
</dbReference>
<dbReference type="NCBIfam" id="TIGR01393">
    <property type="entry name" value="lepA"/>
    <property type="match status" value="1"/>
</dbReference>
<organism evidence="14 15">
    <name type="scientific">candidate division WWE3 bacterium</name>
    <dbReference type="NCBI Taxonomy" id="2053526"/>
    <lineage>
        <taxon>Bacteria</taxon>
        <taxon>Katanobacteria</taxon>
    </lineage>
</organism>
<dbReference type="NCBIfam" id="TIGR00231">
    <property type="entry name" value="small_GTP"/>
    <property type="match status" value="1"/>
</dbReference>
<evidence type="ECO:0000256" key="8">
    <source>
        <dbReference type="ARBA" id="ARBA00050293"/>
    </source>
</evidence>
<dbReference type="InterPro" id="IPR004161">
    <property type="entry name" value="EFTu-like_2"/>
</dbReference>
<keyword evidence="2 12" id="KW-1003">Cell membrane</keyword>
<dbReference type="GO" id="GO:0005886">
    <property type="term" value="C:plasma membrane"/>
    <property type="evidence" value="ECO:0007669"/>
    <property type="project" value="UniProtKB-SubCell"/>
</dbReference>
<dbReference type="Gene3D" id="3.30.70.870">
    <property type="entry name" value="Elongation Factor G (Translational Gtpase), domain 3"/>
    <property type="match status" value="1"/>
</dbReference>
<dbReference type="Pfam" id="PF00009">
    <property type="entry name" value="GTP_EFTU"/>
    <property type="match status" value="1"/>
</dbReference>
<dbReference type="AlphaFoldDB" id="A0A955LG88"/>
<dbReference type="PROSITE" id="PS00301">
    <property type="entry name" value="G_TR_1"/>
    <property type="match status" value="1"/>
</dbReference>
<dbReference type="InterPro" id="IPR035647">
    <property type="entry name" value="EFG_III/V"/>
</dbReference>
<sequence>MNSVDQSKIRNFCIIAHVDHGKSTLADRMLEMTGTVSAQKMRSQFLDKLDLERERGITIKLQAVRMNYKDSVFNLIDTPGHVDFTYEVTRSLAACEGAVLLVDATQGIQAQTLAHAYKAIEQDLALIPVINKVDLPQAQTELITQELIDTFGFGKDEILFTSGKTGQGVLELLDVLVERVPAPVGDPENAVRALIFDSYFDPHKGVIALVRVKEGTLPTHDTAWLIHDGSSFDIQELGFIQEEFIPQEMLHPGEVGYIATGIKNISHVRVGDTITLSSQKKEAEALPGYQPMKPLVYASLFPLDTDDYKQLRDAIERLSLNDAALTFEPASSQVLGFGFKCGFLGLLHVDIVKERLERELGVEVLVTNPTVKFESGKEQWVKAQIITPTEFMGNIMQVCNKYRGTLISTDNLLGLSRSRVMLTFELPLLSIMTDFYDQLKSASSGYASLEYETIGYRDADVVKLDILINSQEIDALSSLTVRELAVEQGKDMVNRLKELIPRQQFKLPIQAAIDGKVVARADVPAVRKDVTAKLYGGDRTRKDKLLEKQKAGKKRLKQLGQVSIPADVFKEFIKSKS</sequence>
<dbReference type="GO" id="GO:0043022">
    <property type="term" value="F:ribosome binding"/>
    <property type="evidence" value="ECO:0007669"/>
    <property type="project" value="UniProtKB-UniRule"/>
</dbReference>
<evidence type="ECO:0000256" key="1">
    <source>
        <dbReference type="ARBA" id="ARBA00005454"/>
    </source>
</evidence>
<evidence type="ECO:0000313" key="15">
    <source>
        <dbReference type="Proteomes" id="UP000701698"/>
    </source>
</evidence>
<protein>
    <recommendedName>
        <fullName evidence="11 12">Elongation factor 4</fullName>
        <shortName evidence="12">EF-4</shortName>
        <ecNumber evidence="11 12">3.6.5.n1</ecNumber>
    </recommendedName>
    <alternativeName>
        <fullName evidence="12">Ribosomal back-translocase LepA</fullName>
    </alternativeName>
</protein>
<dbReference type="EMBL" id="JAGQKX010000002">
    <property type="protein sequence ID" value="MCA9389804.1"/>
    <property type="molecule type" value="Genomic_DNA"/>
</dbReference>
<dbReference type="GO" id="GO:0003746">
    <property type="term" value="F:translation elongation factor activity"/>
    <property type="evidence" value="ECO:0007669"/>
    <property type="project" value="UniProtKB-UniRule"/>
</dbReference>
<dbReference type="PRINTS" id="PR00315">
    <property type="entry name" value="ELONGATNFCT"/>
</dbReference>
<dbReference type="SUPFAM" id="SSF54980">
    <property type="entry name" value="EF-G C-terminal domain-like"/>
    <property type="match status" value="2"/>
</dbReference>
<dbReference type="FunFam" id="2.40.30.10:FF:000015">
    <property type="entry name" value="Translation factor GUF1, mitochondrial"/>
    <property type="match status" value="1"/>
</dbReference>
<keyword evidence="5 12" id="KW-0648">Protein biosynthesis</keyword>
<accession>A0A955LG88</accession>
<evidence type="ECO:0000256" key="10">
    <source>
        <dbReference type="ARBA" id="ARBA00061052"/>
    </source>
</evidence>
<keyword evidence="4 12" id="KW-0378">Hydrolase</keyword>
<feature type="domain" description="Tr-type G" evidence="13">
    <location>
        <begin position="7"/>
        <end position="184"/>
    </location>
</feature>
<evidence type="ECO:0000256" key="2">
    <source>
        <dbReference type="ARBA" id="ARBA00022475"/>
    </source>
</evidence>
<dbReference type="Proteomes" id="UP000701698">
    <property type="component" value="Unassembled WGS sequence"/>
</dbReference>
<dbReference type="InterPro" id="IPR013842">
    <property type="entry name" value="LepA_CTD"/>
</dbReference>
<dbReference type="GO" id="GO:0005525">
    <property type="term" value="F:GTP binding"/>
    <property type="evidence" value="ECO:0007669"/>
    <property type="project" value="UniProtKB-UniRule"/>
</dbReference>
<dbReference type="GO" id="GO:0045727">
    <property type="term" value="P:positive regulation of translation"/>
    <property type="evidence" value="ECO:0007669"/>
    <property type="project" value="UniProtKB-UniRule"/>
</dbReference>
<reference evidence="14" key="2">
    <citation type="journal article" date="2021" name="Microbiome">
        <title>Successional dynamics and alternative stable states in a saline activated sludge microbial community over 9 years.</title>
        <authorList>
            <person name="Wang Y."/>
            <person name="Ye J."/>
            <person name="Ju F."/>
            <person name="Liu L."/>
            <person name="Boyd J.A."/>
            <person name="Deng Y."/>
            <person name="Parks D.H."/>
            <person name="Jiang X."/>
            <person name="Yin X."/>
            <person name="Woodcroft B.J."/>
            <person name="Tyson G.W."/>
            <person name="Hugenholtz P."/>
            <person name="Polz M.F."/>
            <person name="Zhang T."/>
        </authorList>
    </citation>
    <scope>NUCLEOTIDE SEQUENCE</scope>
    <source>
        <strain evidence="14">HKST-UBA01</strain>
    </source>
</reference>
<dbReference type="EC" id="3.6.5.n1" evidence="11 12"/>
<evidence type="ECO:0000313" key="14">
    <source>
        <dbReference type="EMBL" id="MCA9389804.1"/>
    </source>
</evidence>
<dbReference type="InterPro" id="IPR035654">
    <property type="entry name" value="LepA_IV"/>
</dbReference>
<evidence type="ECO:0000256" key="5">
    <source>
        <dbReference type="ARBA" id="ARBA00022917"/>
    </source>
</evidence>
<evidence type="ECO:0000256" key="3">
    <source>
        <dbReference type="ARBA" id="ARBA00022741"/>
    </source>
</evidence>
<dbReference type="Gene3D" id="3.30.70.240">
    <property type="match status" value="1"/>
</dbReference>
<dbReference type="PANTHER" id="PTHR43512:SF4">
    <property type="entry name" value="TRANSLATION FACTOR GUF1 HOMOLOG, CHLOROPLASTIC"/>
    <property type="match status" value="1"/>
</dbReference>
<keyword evidence="6 12" id="KW-0342">GTP-binding</keyword>
<dbReference type="SUPFAM" id="SSF50447">
    <property type="entry name" value="Translation proteins"/>
    <property type="match status" value="1"/>
</dbReference>
<evidence type="ECO:0000256" key="6">
    <source>
        <dbReference type="ARBA" id="ARBA00023134"/>
    </source>
</evidence>
<dbReference type="FunFam" id="3.40.50.300:FF:000078">
    <property type="entry name" value="Elongation factor 4"/>
    <property type="match status" value="1"/>
</dbReference>
<dbReference type="InterPro" id="IPR038363">
    <property type="entry name" value="LepA_C_sf"/>
</dbReference>
<evidence type="ECO:0000256" key="12">
    <source>
        <dbReference type="HAMAP-Rule" id="MF_00071"/>
    </source>
</evidence>
<dbReference type="GO" id="GO:0003924">
    <property type="term" value="F:GTPase activity"/>
    <property type="evidence" value="ECO:0007669"/>
    <property type="project" value="UniProtKB-UniRule"/>
</dbReference>
<evidence type="ECO:0000256" key="7">
    <source>
        <dbReference type="ARBA" id="ARBA00023136"/>
    </source>
</evidence>
<dbReference type="InterPro" id="IPR000795">
    <property type="entry name" value="T_Tr_GTP-bd_dom"/>
</dbReference>
<dbReference type="InterPro" id="IPR031157">
    <property type="entry name" value="G_TR_CS"/>
</dbReference>
<dbReference type="PANTHER" id="PTHR43512">
    <property type="entry name" value="TRANSLATION FACTOR GUF1-RELATED"/>
    <property type="match status" value="1"/>
</dbReference>
<proteinExistence type="inferred from homology"/>
<keyword evidence="14" id="KW-0251">Elongation factor</keyword>
<name>A0A955LG88_UNCKA</name>
<evidence type="ECO:0000256" key="9">
    <source>
        <dbReference type="ARBA" id="ARBA00057626"/>
    </source>
</evidence>
<dbReference type="Pfam" id="PF00679">
    <property type="entry name" value="EFG_C"/>
    <property type="match status" value="1"/>
</dbReference>
<reference evidence="14" key="1">
    <citation type="submission" date="2020-04" db="EMBL/GenBank/DDBJ databases">
        <authorList>
            <person name="Zhang T."/>
        </authorList>
    </citation>
    <scope>NUCLEOTIDE SEQUENCE</scope>
    <source>
        <strain evidence="14">HKST-UBA01</strain>
    </source>
</reference>
<evidence type="ECO:0000256" key="4">
    <source>
        <dbReference type="ARBA" id="ARBA00022801"/>
    </source>
</evidence>
<dbReference type="Gene3D" id="3.40.50.300">
    <property type="entry name" value="P-loop containing nucleotide triphosphate hydrolases"/>
    <property type="match status" value="1"/>
</dbReference>
<dbReference type="HAMAP" id="MF_00071">
    <property type="entry name" value="LepA"/>
    <property type="match status" value="1"/>
</dbReference>
<dbReference type="SUPFAM" id="SSF52540">
    <property type="entry name" value="P-loop containing nucleoside triphosphate hydrolases"/>
    <property type="match status" value="1"/>
</dbReference>
<dbReference type="Pfam" id="PF03144">
    <property type="entry name" value="GTP_EFTU_D2"/>
    <property type="match status" value="1"/>
</dbReference>
<dbReference type="CDD" id="cd03709">
    <property type="entry name" value="lepA_C"/>
    <property type="match status" value="1"/>
</dbReference>
<dbReference type="Gene3D" id="3.30.70.2570">
    <property type="entry name" value="Elongation factor 4, C-terminal domain"/>
    <property type="match status" value="1"/>
</dbReference>
<dbReference type="InterPro" id="IPR000640">
    <property type="entry name" value="EFG_V-like"/>
</dbReference>
<comment type="caution">
    <text evidence="14">The sequence shown here is derived from an EMBL/GenBank/DDBJ whole genome shotgun (WGS) entry which is preliminary data.</text>
</comment>
<dbReference type="FunFam" id="3.30.70.870:FF:000004">
    <property type="entry name" value="Translation factor GUF1, mitochondrial"/>
    <property type="match status" value="1"/>
</dbReference>
<dbReference type="InterPro" id="IPR005225">
    <property type="entry name" value="Small_GTP-bd"/>
</dbReference>
<comment type="similarity">
    <text evidence="1 12">Belongs to the TRAFAC class translation factor GTPase superfamily. Classic translation factor GTPase family. LepA subfamily.</text>
</comment>
<comment type="similarity">
    <text evidence="10">Belongs to the GTP-binding elongation factor family. LepA subfamily.</text>
</comment>
<dbReference type="Pfam" id="PF06421">
    <property type="entry name" value="LepA_C"/>
    <property type="match status" value="1"/>
</dbReference>
<comment type="catalytic activity">
    <reaction evidence="8 12">
        <text>GTP + H2O = GDP + phosphate + H(+)</text>
        <dbReference type="Rhea" id="RHEA:19669"/>
        <dbReference type="ChEBI" id="CHEBI:15377"/>
        <dbReference type="ChEBI" id="CHEBI:15378"/>
        <dbReference type="ChEBI" id="CHEBI:37565"/>
        <dbReference type="ChEBI" id="CHEBI:43474"/>
        <dbReference type="ChEBI" id="CHEBI:58189"/>
        <dbReference type="EC" id="3.6.5.n1"/>
    </reaction>
</comment>
<keyword evidence="3 12" id="KW-0547">Nucleotide-binding</keyword>
<comment type="subcellular location">
    <subcellularLocation>
        <location evidence="12">Cell membrane</location>
        <topology evidence="12">Peripheral membrane protein</topology>
        <orientation evidence="12">Cytoplasmic side</orientation>
    </subcellularLocation>
</comment>